<name>A0A9X2B3P1_9BACL</name>
<dbReference type="EMBL" id="JALIRP010000001">
    <property type="protein sequence ID" value="MCJ8010787.1"/>
    <property type="molecule type" value="Genomic_DNA"/>
</dbReference>
<evidence type="ECO:0000313" key="6">
    <source>
        <dbReference type="EMBL" id="MCJ8010787.1"/>
    </source>
</evidence>
<accession>A0A9X2B3P1</accession>
<keyword evidence="5" id="KW-0560">Oxidoreductase</keyword>
<keyword evidence="3" id="KW-0963">Cytoplasm</keyword>
<dbReference type="SUPFAM" id="SSF51735">
    <property type="entry name" value="NAD(P)-binding Rossmann-fold domains"/>
    <property type="match status" value="1"/>
</dbReference>
<keyword evidence="7" id="KW-1185">Reference proteome</keyword>
<dbReference type="InterPro" id="IPR020904">
    <property type="entry name" value="Sc_DH/Rdtase_CS"/>
</dbReference>
<dbReference type="AlphaFoldDB" id="A0A9X2B3P1"/>
<dbReference type="RefSeq" id="WP_244719903.1">
    <property type="nucleotide sequence ID" value="NZ_JALIRP010000001.1"/>
</dbReference>
<dbReference type="GO" id="GO:0005737">
    <property type="term" value="C:cytoplasm"/>
    <property type="evidence" value="ECO:0007669"/>
    <property type="project" value="UniProtKB-SubCell"/>
</dbReference>
<gene>
    <name evidence="6" type="ORF">MUG84_03390</name>
</gene>
<dbReference type="InterPro" id="IPR002347">
    <property type="entry name" value="SDR_fam"/>
</dbReference>
<dbReference type="PANTHER" id="PTHR44085">
    <property type="entry name" value="SEPIAPTERIN REDUCTASE"/>
    <property type="match status" value="1"/>
</dbReference>
<evidence type="ECO:0000256" key="1">
    <source>
        <dbReference type="ARBA" id="ARBA00004496"/>
    </source>
</evidence>
<proteinExistence type="inferred from homology"/>
<evidence type="ECO:0000256" key="2">
    <source>
        <dbReference type="ARBA" id="ARBA00006484"/>
    </source>
</evidence>
<dbReference type="GO" id="GO:0006729">
    <property type="term" value="P:tetrahydrobiopterin biosynthetic process"/>
    <property type="evidence" value="ECO:0007669"/>
    <property type="project" value="TreeGrafter"/>
</dbReference>
<dbReference type="Gene3D" id="3.40.50.720">
    <property type="entry name" value="NAD(P)-binding Rossmann-like Domain"/>
    <property type="match status" value="1"/>
</dbReference>
<evidence type="ECO:0000256" key="5">
    <source>
        <dbReference type="ARBA" id="ARBA00023002"/>
    </source>
</evidence>
<dbReference type="InterPro" id="IPR036291">
    <property type="entry name" value="NAD(P)-bd_dom_sf"/>
</dbReference>
<dbReference type="Proteomes" id="UP001139347">
    <property type="component" value="Unassembled WGS sequence"/>
</dbReference>
<dbReference type="Pfam" id="PF00106">
    <property type="entry name" value="adh_short"/>
    <property type="match status" value="1"/>
</dbReference>
<evidence type="ECO:0000256" key="4">
    <source>
        <dbReference type="ARBA" id="ARBA00022857"/>
    </source>
</evidence>
<sequence length="232" mass="26099">MKYFIITGSSRGIGEAIVQKLLKPNHHLICISRRTNSELIALANSRNIPLNYFEFDLNNVHKIEELMEKIMQTMDEASVESIYLINNAAVVKPVELLDLSDADDIIQHMNINLIAPMILSSSFIKNTRHLEVDKRILNISSGLSFNLKAMLSCYSTSKAGLETFTKAVGVEQNNVKIMGVRPGAVDTQMYEDSISTDEQAYKVKLAKPSYAADRILSFLFDRFEHGKVVKGW</sequence>
<comment type="similarity">
    <text evidence="2">Belongs to the short-chain dehydrogenases/reductases (SDR) family.</text>
</comment>
<dbReference type="PROSITE" id="PS00061">
    <property type="entry name" value="ADH_SHORT"/>
    <property type="match status" value="1"/>
</dbReference>
<dbReference type="PRINTS" id="PR00081">
    <property type="entry name" value="GDHRDH"/>
</dbReference>
<comment type="subcellular location">
    <subcellularLocation>
        <location evidence="1">Cytoplasm</location>
    </subcellularLocation>
</comment>
<keyword evidence="4" id="KW-0521">NADP</keyword>
<evidence type="ECO:0000313" key="7">
    <source>
        <dbReference type="Proteomes" id="UP001139347"/>
    </source>
</evidence>
<dbReference type="GO" id="GO:0004757">
    <property type="term" value="F:sepiapterin reductase (NADP+) activity"/>
    <property type="evidence" value="ECO:0007669"/>
    <property type="project" value="TreeGrafter"/>
</dbReference>
<dbReference type="PANTHER" id="PTHR44085:SF2">
    <property type="entry name" value="SEPIAPTERIN REDUCTASE"/>
    <property type="match status" value="1"/>
</dbReference>
<evidence type="ECO:0000256" key="3">
    <source>
        <dbReference type="ARBA" id="ARBA00022490"/>
    </source>
</evidence>
<dbReference type="InterPro" id="IPR051721">
    <property type="entry name" value="Biopterin_syn/organic_redct"/>
</dbReference>
<protein>
    <submittedName>
        <fullName evidence="6">SDR family NAD(P)-dependent oxidoreductase</fullName>
    </submittedName>
</protein>
<comment type="caution">
    <text evidence="6">The sequence shown here is derived from an EMBL/GenBank/DDBJ whole genome shotgun (WGS) entry which is preliminary data.</text>
</comment>
<organism evidence="6 7">
    <name type="scientific">Paenibacillus mangrovi</name>
    <dbReference type="NCBI Taxonomy" id="2931978"/>
    <lineage>
        <taxon>Bacteria</taxon>
        <taxon>Bacillati</taxon>
        <taxon>Bacillota</taxon>
        <taxon>Bacilli</taxon>
        <taxon>Bacillales</taxon>
        <taxon>Paenibacillaceae</taxon>
        <taxon>Paenibacillus</taxon>
    </lineage>
</organism>
<reference evidence="6" key="1">
    <citation type="submission" date="2022-04" db="EMBL/GenBank/DDBJ databases">
        <title>Paenibacillus mangrovi sp. nov., a novel endophytic bacterium isolated from bark of Kandelia candel.</title>
        <authorList>
            <person name="Tuo L."/>
        </authorList>
    </citation>
    <scope>NUCLEOTIDE SEQUENCE</scope>
    <source>
        <strain evidence="6">KQZ6P-2</strain>
    </source>
</reference>